<sequence length="612" mass="69434">MSQEVDRIVLTYLNMKGYQQAKSSLQKEANLNTAVLLSNLSKQDLELVSKATLDYVESYGKLEDSLDLYKPELLKILFPLFVHCYLELVAQKCSPQGKIFYDTYYADHQLNHKHELQRLIAITDKLHLQENEFAQSFRLNKYSISICQYGFELFISFLQENDLLNLLKLVNQYLNLKVYAGNPRAMEEEDGFSTRKDEQLEKVYWGSLPHDPSMVDLVDRILKQEFMKSGHQLEDVLKVIEDMKQTLKVNVTDDSPARDRIPLPNIKKSDVMKEVQKITDIRSRVPLGPSILPSACCFTFYNTYESLNCVSFSSNSTLIAAGYSDSYIEITSLTNKKLKGLKTSAEIGLIGVDEVVDLDQFKETEGSDSKRLIGHSGPVYATDFSFDNRFLLSCSQDGTIRLWSLDLFSNVVVYKGHNYPVWDVKFSPNGHYFVSGSNDRTARLWSVETVQPLRIFAGHLSDVDCVQFHPNSNYVATGSSDKTARLWDISNGECVRIFSGHSDTIRALTFSPDGKLLATASDDRIVILWDLNTGRKVKTLDGHHGMIYTIDFSKCGNLLTSGGADSQVCIWDVKREEERITPLKIFHTKQTPVYCVQYTNKNVMLVGGAFQQ</sequence>
<comment type="subcellular location">
    <subcellularLocation>
        <location evidence="1">Nucleus</location>
    </subcellularLocation>
</comment>
<dbReference type="Pfam" id="PF00400">
    <property type="entry name" value="WD40"/>
    <property type="match status" value="2"/>
</dbReference>
<feature type="repeat" description="WD" evidence="8">
    <location>
        <begin position="372"/>
        <end position="406"/>
    </location>
</feature>
<feature type="repeat" description="WD" evidence="8">
    <location>
        <begin position="414"/>
        <end position="455"/>
    </location>
</feature>
<dbReference type="InterPro" id="IPR007582">
    <property type="entry name" value="TFIID_NTD2"/>
</dbReference>
<evidence type="ECO:0000256" key="2">
    <source>
        <dbReference type="ARBA" id="ARBA00009435"/>
    </source>
</evidence>
<dbReference type="GO" id="GO:0005669">
    <property type="term" value="C:transcription factor TFIID complex"/>
    <property type="evidence" value="ECO:0007669"/>
    <property type="project" value="TreeGrafter"/>
</dbReference>
<feature type="domain" description="TFIID subunit TAF5 NTD2" evidence="9">
    <location>
        <begin position="62"/>
        <end position="174"/>
    </location>
</feature>
<keyword evidence="3 8" id="KW-0853">WD repeat</keyword>
<keyword evidence="6" id="KW-0804">Transcription</keyword>
<dbReference type="PROSITE" id="PS50294">
    <property type="entry name" value="WD_REPEATS_REGION"/>
    <property type="match status" value="5"/>
</dbReference>
<evidence type="ECO:0000259" key="10">
    <source>
        <dbReference type="Pfam" id="PF23414"/>
    </source>
</evidence>
<dbReference type="PANTHER" id="PTHR19879">
    <property type="entry name" value="TRANSCRIPTION INITIATION FACTOR TFIID"/>
    <property type="match status" value="1"/>
</dbReference>
<dbReference type="Pfam" id="PF04494">
    <property type="entry name" value="TFIID_NTD2"/>
    <property type="match status" value="1"/>
</dbReference>
<dbReference type="GO" id="GO:0006367">
    <property type="term" value="P:transcription initiation at RNA polymerase II promoter"/>
    <property type="evidence" value="ECO:0007669"/>
    <property type="project" value="TreeGrafter"/>
</dbReference>
<feature type="repeat" description="WD" evidence="8">
    <location>
        <begin position="540"/>
        <end position="581"/>
    </location>
</feature>
<dbReference type="InterPro" id="IPR006594">
    <property type="entry name" value="LisH"/>
</dbReference>
<dbReference type="Gene3D" id="2.130.10.10">
    <property type="entry name" value="YVTN repeat-like/Quinoprotein amine dehydrogenase"/>
    <property type="match status" value="3"/>
</dbReference>
<dbReference type="InterPro" id="IPR055442">
    <property type="entry name" value="Beta-prop_EML-like_2nd"/>
</dbReference>
<dbReference type="InterPro" id="IPR020472">
    <property type="entry name" value="WD40_PAC1"/>
</dbReference>
<dbReference type="InterPro" id="IPR036322">
    <property type="entry name" value="WD40_repeat_dom_sf"/>
</dbReference>
<reference evidence="12" key="1">
    <citation type="journal article" date="2018" name="Nat. Microbiol.">
        <title>Leveraging single-cell genomics to expand the fungal tree of life.</title>
        <authorList>
            <person name="Ahrendt S.R."/>
            <person name="Quandt C.A."/>
            <person name="Ciobanu D."/>
            <person name="Clum A."/>
            <person name="Salamov A."/>
            <person name="Andreopoulos B."/>
            <person name="Cheng J.F."/>
            <person name="Woyke T."/>
            <person name="Pelin A."/>
            <person name="Henrissat B."/>
            <person name="Reynolds N.K."/>
            <person name="Benny G.L."/>
            <person name="Smith M.E."/>
            <person name="James T.Y."/>
            <person name="Grigoriev I.V."/>
        </authorList>
    </citation>
    <scope>NUCLEOTIDE SEQUENCE [LARGE SCALE GENOMIC DNA]</scope>
    <source>
        <strain evidence="12">CSF55</strain>
    </source>
</reference>
<gene>
    <name evidence="11" type="ORF">ROZALSC1DRAFT_30180</name>
</gene>
<accession>A0A4P9YF87</accession>
<organism evidence="11 12">
    <name type="scientific">Rozella allomycis (strain CSF55)</name>
    <dbReference type="NCBI Taxonomy" id="988480"/>
    <lineage>
        <taxon>Eukaryota</taxon>
        <taxon>Fungi</taxon>
        <taxon>Fungi incertae sedis</taxon>
        <taxon>Cryptomycota</taxon>
        <taxon>Cryptomycota incertae sedis</taxon>
        <taxon>Rozella</taxon>
    </lineage>
</organism>
<feature type="domain" description="EML-like second beta-propeller" evidence="10">
    <location>
        <begin position="421"/>
        <end position="578"/>
    </location>
</feature>
<dbReference type="GO" id="GO:0016251">
    <property type="term" value="F:RNA polymerase II general transcription initiation factor activity"/>
    <property type="evidence" value="ECO:0007669"/>
    <property type="project" value="TreeGrafter"/>
</dbReference>
<evidence type="ECO:0000259" key="9">
    <source>
        <dbReference type="Pfam" id="PF04494"/>
    </source>
</evidence>
<dbReference type="CDD" id="cd00200">
    <property type="entry name" value="WD40"/>
    <property type="match status" value="1"/>
</dbReference>
<evidence type="ECO:0000313" key="11">
    <source>
        <dbReference type="EMBL" id="RKP18086.1"/>
    </source>
</evidence>
<dbReference type="PRINTS" id="PR00320">
    <property type="entry name" value="GPROTEINBRPT"/>
</dbReference>
<dbReference type="InterPro" id="IPR015943">
    <property type="entry name" value="WD40/YVTN_repeat-like_dom_sf"/>
</dbReference>
<dbReference type="SMART" id="SM00320">
    <property type="entry name" value="WD40"/>
    <property type="match status" value="6"/>
</dbReference>
<dbReference type="Proteomes" id="UP000281549">
    <property type="component" value="Unassembled WGS sequence"/>
</dbReference>
<evidence type="ECO:0000256" key="8">
    <source>
        <dbReference type="PROSITE-ProRule" id="PRU00221"/>
    </source>
</evidence>
<protein>
    <submittedName>
        <fullName evidence="11">WD40 repeat-like protein</fullName>
    </submittedName>
</protein>
<evidence type="ECO:0000256" key="5">
    <source>
        <dbReference type="ARBA" id="ARBA00023015"/>
    </source>
</evidence>
<evidence type="ECO:0000256" key="1">
    <source>
        <dbReference type="ARBA" id="ARBA00004123"/>
    </source>
</evidence>
<dbReference type="PROSITE" id="PS50896">
    <property type="entry name" value="LISH"/>
    <property type="match status" value="1"/>
</dbReference>
<dbReference type="AlphaFoldDB" id="A0A4P9YF87"/>
<dbReference type="SUPFAM" id="SSF50978">
    <property type="entry name" value="WD40 repeat-like"/>
    <property type="match status" value="1"/>
</dbReference>
<evidence type="ECO:0000256" key="3">
    <source>
        <dbReference type="ARBA" id="ARBA00022574"/>
    </source>
</evidence>
<dbReference type="EMBL" id="ML005566">
    <property type="protein sequence ID" value="RKP18086.1"/>
    <property type="molecule type" value="Genomic_DNA"/>
</dbReference>
<name>A0A4P9YF87_ROZAC</name>
<dbReference type="InterPro" id="IPR001680">
    <property type="entry name" value="WD40_rpt"/>
</dbReference>
<dbReference type="PANTHER" id="PTHR19879:SF1">
    <property type="entry name" value="CANNONBALL-RELATED"/>
    <property type="match status" value="1"/>
</dbReference>
<feature type="repeat" description="WD" evidence="8">
    <location>
        <begin position="456"/>
        <end position="497"/>
    </location>
</feature>
<evidence type="ECO:0000313" key="12">
    <source>
        <dbReference type="Proteomes" id="UP000281549"/>
    </source>
</evidence>
<comment type="similarity">
    <text evidence="2">Belongs to the WD repeat TAF5 family.</text>
</comment>
<dbReference type="Gene3D" id="1.25.40.500">
    <property type="entry name" value="TFIID subunit TAF5, NTD2 domain"/>
    <property type="match status" value="1"/>
</dbReference>
<evidence type="ECO:0000256" key="4">
    <source>
        <dbReference type="ARBA" id="ARBA00022737"/>
    </source>
</evidence>
<dbReference type="CDD" id="cd08044">
    <property type="entry name" value="TAF5_NTD2"/>
    <property type="match status" value="1"/>
</dbReference>
<keyword evidence="7" id="KW-0539">Nucleus</keyword>
<evidence type="ECO:0000256" key="7">
    <source>
        <dbReference type="ARBA" id="ARBA00023242"/>
    </source>
</evidence>
<keyword evidence="4" id="KW-0677">Repeat</keyword>
<dbReference type="InterPro" id="IPR037264">
    <property type="entry name" value="TFIID_NTD2_sf"/>
</dbReference>
<dbReference type="Pfam" id="PF23414">
    <property type="entry name" value="Beta-prop_EML_2"/>
    <property type="match status" value="1"/>
</dbReference>
<dbReference type="PROSITE" id="PS00678">
    <property type="entry name" value="WD_REPEATS_1"/>
    <property type="match status" value="3"/>
</dbReference>
<evidence type="ECO:0000256" key="6">
    <source>
        <dbReference type="ARBA" id="ARBA00023163"/>
    </source>
</evidence>
<dbReference type="SUPFAM" id="SSF160897">
    <property type="entry name" value="Taf5 N-terminal domain-like"/>
    <property type="match status" value="1"/>
</dbReference>
<dbReference type="SMART" id="SM00667">
    <property type="entry name" value="LisH"/>
    <property type="match status" value="1"/>
</dbReference>
<dbReference type="PROSITE" id="PS50082">
    <property type="entry name" value="WD_REPEATS_2"/>
    <property type="match status" value="5"/>
</dbReference>
<proteinExistence type="inferred from homology"/>
<feature type="repeat" description="WD" evidence="8">
    <location>
        <begin position="498"/>
        <end position="539"/>
    </location>
</feature>
<keyword evidence="5" id="KW-0805">Transcription regulation</keyword>
<dbReference type="InterPro" id="IPR019775">
    <property type="entry name" value="WD40_repeat_CS"/>
</dbReference>